<organism evidence="1 2">
    <name type="scientific">Mycobacterium phage DS6A</name>
    <dbReference type="NCBI Taxonomy" id="45764"/>
    <lineage>
        <taxon>Viruses</taxon>
        <taxon>Duplodnaviria</taxon>
        <taxon>Heunggongvirae</taxon>
        <taxon>Uroviricota</taxon>
        <taxon>Caudoviricetes</taxon>
        <taxon>Hnatkovirus</taxon>
        <taxon>Hnatkovirus DS6A</taxon>
    </lineage>
</organism>
<accession>G8I4D8</accession>
<evidence type="ECO:0000313" key="2">
    <source>
        <dbReference type="Proteomes" id="UP000005857"/>
    </source>
</evidence>
<dbReference type="OrthoDB" id="21571at10239"/>
<dbReference type="KEGG" id="vg:18990026"/>
<gene>
    <name evidence="1" type="primary">28</name>
    <name evidence="1" type="ORF">DS6A_28</name>
</gene>
<name>G8I4D8_9CAUD</name>
<evidence type="ECO:0000313" key="1">
    <source>
        <dbReference type="EMBL" id="AER47582.1"/>
    </source>
</evidence>
<dbReference type="RefSeq" id="YP_009018716.1">
    <property type="nucleotide sequence ID" value="NC_023744.1"/>
</dbReference>
<evidence type="ECO:0008006" key="3">
    <source>
        <dbReference type="Google" id="ProtNLM"/>
    </source>
</evidence>
<dbReference type="EMBL" id="JN698994">
    <property type="protein sequence ID" value="AER47582.1"/>
    <property type="molecule type" value="Genomic_DNA"/>
</dbReference>
<sequence length="116" mass="11133">MAIPNATHQAAANAIKALGTYVSVHTATAGTTGTSEATGGGYGRKQTTWGAATNANPSVVTGSTVNISVAAGTYKEAGIWSAATSGVFVGSAPFSGGDVVVSGTGASIDVTPTISA</sequence>
<dbReference type="Pfam" id="PF23140">
    <property type="entry name" value="Gp80"/>
    <property type="match status" value="1"/>
</dbReference>
<protein>
    <recommendedName>
        <fullName evidence="3">Minor tail protein</fullName>
    </recommendedName>
</protein>
<dbReference type="Proteomes" id="UP000005857">
    <property type="component" value="Segment"/>
</dbReference>
<dbReference type="GeneID" id="18990026"/>
<proteinExistence type="predicted"/>
<keyword evidence="2" id="KW-1185">Reference proteome</keyword>
<reference evidence="1 2" key="1">
    <citation type="journal article" date="2012" name="J. Virol.">
        <title>Complete Genome Sequences of 138 Mycobacteriophages.</title>
        <authorList>
            <consortium name="the Science Education Alliance Phage Hunters Advancing Genomics and Evolutionary Science Program"/>
            <consortium name="the KwaZulu-Natal Research Institute for Tuberculosis and HIV Mycobacterial Genetics Course Students"/>
            <consortium name="the Phage Hunters Integrating Research and Education Program"/>
            <person name="Hatfull G.F."/>
        </authorList>
    </citation>
    <scope>NUCLEOTIDE SEQUENCE [LARGE SCALE GENOMIC DNA]</scope>
</reference>
<dbReference type="InterPro" id="IPR056908">
    <property type="entry name" value="Gp80-like"/>
</dbReference>